<sequence>MGYDEKIRIISTETIKPSSPTPSHLAKFKLSLVDYYTLDAAYMPHVFFYPAHGSKSSETDQRLQALKSSLAQALARFYPLAGRLTAKNHVGRPAHSIIHCNDEGIPFSTARGSLDSPMTLFLARGPDADSLVQFLPFPAARLLTAADIESAPQFAARATIFPCSGIAVGICALHKIMDAHTVANFMNLWAAVARGQGSSEVGAAAAAYAHDRAATSLFPLNRHDVGPGAVNSGGEEGKKMVTRRFVFDGEAISALKCRGRSDPVPNPTRSEVVAAFMWKSAVNATAEAVKSTDGGEAKPITVHSAGGMVVDLRPRMKEPWPDYSVGNIIWANHSSYKYDSNQRLDEANALQQLVGKLRSSTSKVDAKFMEKLKGGDGREEFFRNHEALRKALMVDVTESDTRVMMFGMSSLVGIRFYDVDFGWGKPAWVSMTAFSNQVHNMVFFMDSPIGHGIEAWVTMHEQEMTIMDHDPEFLAYANNNPSVLWACLARL</sequence>
<accession>A0AAV0MCH8</accession>
<keyword evidence="3" id="KW-0012">Acyltransferase</keyword>
<dbReference type="AlphaFoldDB" id="A0AAV0MCH8"/>
<dbReference type="InterPro" id="IPR023213">
    <property type="entry name" value="CAT-like_dom_sf"/>
</dbReference>
<name>A0AAV0MCH8_9ROSI</name>
<dbReference type="PANTHER" id="PTHR31623:SF110">
    <property type="entry name" value="VINORINE SYNTHASE-LIKE"/>
    <property type="match status" value="1"/>
</dbReference>
<reference evidence="4" key="1">
    <citation type="submission" date="2022-08" db="EMBL/GenBank/DDBJ databases">
        <authorList>
            <person name="Gutierrez-Valencia J."/>
        </authorList>
    </citation>
    <scope>NUCLEOTIDE SEQUENCE</scope>
</reference>
<dbReference type="Pfam" id="PF02458">
    <property type="entry name" value="Transferase"/>
    <property type="match status" value="1"/>
</dbReference>
<proteinExistence type="inferred from homology"/>
<evidence type="ECO:0000256" key="2">
    <source>
        <dbReference type="ARBA" id="ARBA00022679"/>
    </source>
</evidence>
<organism evidence="4 5">
    <name type="scientific">Linum tenue</name>
    <dbReference type="NCBI Taxonomy" id="586396"/>
    <lineage>
        <taxon>Eukaryota</taxon>
        <taxon>Viridiplantae</taxon>
        <taxon>Streptophyta</taxon>
        <taxon>Embryophyta</taxon>
        <taxon>Tracheophyta</taxon>
        <taxon>Spermatophyta</taxon>
        <taxon>Magnoliopsida</taxon>
        <taxon>eudicotyledons</taxon>
        <taxon>Gunneridae</taxon>
        <taxon>Pentapetalae</taxon>
        <taxon>rosids</taxon>
        <taxon>fabids</taxon>
        <taxon>Malpighiales</taxon>
        <taxon>Linaceae</taxon>
        <taxon>Linum</taxon>
    </lineage>
</organism>
<gene>
    <name evidence="4" type="ORF">LITE_LOCUS27901</name>
</gene>
<dbReference type="EMBL" id="CAMGYJ010000007">
    <property type="protein sequence ID" value="CAI0443972.1"/>
    <property type="molecule type" value="Genomic_DNA"/>
</dbReference>
<comment type="caution">
    <text evidence="4">The sequence shown here is derived from an EMBL/GenBank/DDBJ whole genome shotgun (WGS) entry which is preliminary data.</text>
</comment>
<evidence type="ECO:0000256" key="3">
    <source>
        <dbReference type="ARBA" id="ARBA00023315"/>
    </source>
</evidence>
<dbReference type="GO" id="GO:0016746">
    <property type="term" value="F:acyltransferase activity"/>
    <property type="evidence" value="ECO:0007669"/>
    <property type="project" value="UniProtKB-KW"/>
</dbReference>
<evidence type="ECO:0000313" key="4">
    <source>
        <dbReference type="EMBL" id="CAI0443972.1"/>
    </source>
</evidence>
<dbReference type="PANTHER" id="PTHR31623">
    <property type="entry name" value="F21J9.9"/>
    <property type="match status" value="1"/>
</dbReference>
<protein>
    <submittedName>
        <fullName evidence="4">Uncharacterized protein</fullName>
    </submittedName>
</protein>
<keyword evidence="2" id="KW-0808">Transferase</keyword>
<dbReference type="Gene3D" id="3.30.559.10">
    <property type="entry name" value="Chloramphenicol acetyltransferase-like domain"/>
    <property type="match status" value="2"/>
</dbReference>
<keyword evidence="5" id="KW-1185">Reference proteome</keyword>
<comment type="similarity">
    <text evidence="1">Belongs to the plant acyltransferase family.</text>
</comment>
<evidence type="ECO:0000256" key="1">
    <source>
        <dbReference type="ARBA" id="ARBA00009861"/>
    </source>
</evidence>
<dbReference type="Proteomes" id="UP001154282">
    <property type="component" value="Unassembled WGS sequence"/>
</dbReference>
<evidence type="ECO:0000313" key="5">
    <source>
        <dbReference type="Proteomes" id="UP001154282"/>
    </source>
</evidence>